<protein>
    <submittedName>
        <fullName evidence="1">Phage tail protein</fullName>
    </submittedName>
</protein>
<name>A0AA42LV74_9BURK</name>
<dbReference type="EMBL" id="JAOCDZ010000038">
    <property type="protein sequence ID" value="MDH0740225.1"/>
    <property type="molecule type" value="Genomic_DNA"/>
</dbReference>
<dbReference type="Proteomes" id="UP001161094">
    <property type="component" value="Unassembled WGS sequence"/>
</dbReference>
<dbReference type="AlphaFoldDB" id="A0AA42LV74"/>
<organism evidence="1 2">
    <name type="scientific">Achromobacter spanius</name>
    <dbReference type="NCBI Taxonomy" id="217203"/>
    <lineage>
        <taxon>Bacteria</taxon>
        <taxon>Pseudomonadati</taxon>
        <taxon>Pseudomonadota</taxon>
        <taxon>Betaproteobacteria</taxon>
        <taxon>Burkholderiales</taxon>
        <taxon>Alcaligenaceae</taxon>
        <taxon>Achromobacter</taxon>
    </lineage>
</organism>
<dbReference type="Pfam" id="PF05939">
    <property type="entry name" value="Phage_min_tail"/>
    <property type="match status" value="1"/>
</dbReference>
<comment type="caution">
    <text evidence="1">The sequence shown here is derived from an EMBL/GenBank/DDBJ whole genome shotgun (WGS) entry which is preliminary data.</text>
</comment>
<dbReference type="InterPro" id="IPR010265">
    <property type="entry name" value="Phage_lambda_TipM"/>
</dbReference>
<reference evidence="1" key="1">
    <citation type="submission" date="2022-09" db="EMBL/GenBank/DDBJ databases">
        <title>Intensive care unit water sources are persistently colonized with multi-drug resistant bacteria and are the site of extensive horizontal gene transfer of antibiotic resistance genes.</title>
        <authorList>
            <person name="Diorio-Toth L."/>
        </authorList>
    </citation>
    <scope>NUCLEOTIDE SEQUENCE</scope>
    <source>
        <strain evidence="1">GD03843</strain>
    </source>
</reference>
<proteinExistence type="predicted"/>
<accession>A0AA42LV74</accession>
<evidence type="ECO:0000313" key="2">
    <source>
        <dbReference type="Proteomes" id="UP001161094"/>
    </source>
</evidence>
<gene>
    <name evidence="1" type="ORF">N5D93_30820</name>
</gene>
<sequence length="112" mass="12406">MMAERFTWKATGQPSGTVTFRRLTAQFGDGYRQVAGDGINNKVLSWPLTFAGTKRDMEAVAAFLDRHAGIASFLWTPPMGTEGYYEAPTYNINPLGGDVYSVSTTFQQVFRP</sequence>
<evidence type="ECO:0000313" key="1">
    <source>
        <dbReference type="EMBL" id="MDH0740225.1"/>
    </source>
</evidence>